<organism evidence="1 2">
    <name type="scientific">Nitrobacter hamburgensis (strain DSM 10229 / NCIMB 13809 / X14)</name>
    <dbReference type="NCBI Taxonomy" id="323097"/>
    <lineage>
        <taxon>Bacteria</taxon>
        <taxon>Pseudomonadati</taxon>
        <taxon>Pseudomonadota</taxon>
        <taxon>Alphaproteobacteria</taxon>
        <taxon>Hyphomicrobiales</taxon>
        <taxon>Nitrobacteraceae</taxon>
        <taxon>Nitrobacter</taxon>
    </lineage>
</organism>
<evidence type="ECO:0000313" key="2">
    <source>
        <dbReference type="Proteomes" id="UP000001953"/>
    </source>
</evidence>
<proteinExistence type="predicted"/>
<dbReference type="EMBL" id="CP000319">
    <property type="protein sequence ID" value="ABE62059.1"/>
    <property type="molecule type" value="Genomic_DNA"/>
</dbReference>
<dbReference type="AlphaFoldDB" id="Q1QNY8"/>
<dbReference type="HOGENOM" id="CLU_3397585_0_0_5"/>
<reference evidence="1 2" key="1">
    <citation type="submission" date="2006-03" db="EMBL/GenBank/DDBJ databases">
        <title>Complete sequence of chromosome of Nitrobacter hamburgensis X14.</title>
        <authorList>
            <consortium name="US DOE Joint Genome Institute"/>
            <person name="Copeland A."/>
            <person name="Lucas S."/>
            <person name="Lapidus A."/>
            <person name="Barry K."/>
            <person name="Detter J.C."/>
            <person name="Glavina del Rio T."/>
            <person name="Hammon N."/>
            <person name="Israni S."/>
            <person name="Dalin E."/>
            <person name="Tice H."/>
            <person name="Pitluck S."/>
            <person name="Chain P."/>
            <person name="Malfatti S."/>
            <person name="Shin M."/>
            <person name="Vergez L."/>
            <person name="Schmutz J."/>
            <person name="Larimer F."/>
            <person name="Land M."/>
            <person name="Hauser L."/>
            <person name="Kyrpides N."/>
            <person name="Ivanova N."/>
            <person name="Ward B."/>
            <person name="Arp D."/>
            <person name="Klotz M."/>
            <person name="Stein L."/>
            <person name="O'Mullan G."/>
            <person name="Starkenburg S."/>
            <person name="Sayavedra L."/>
            <person name="Poret-Peterson A.T."/>
            <person name="Gentry M.E."/>
            <person name="Bruce D."/>
            <person name="Richardson P."/>
        </authorList>
    </citation>
    <scope>NUCLEOTIDE SEQUENCE [LARGE SCALE GENOMIC DNA]</scope>
    <source>
        <strain evidence="2">DSM 10229 / NCIMB 13809 / X14</strain>
    </source>
</reference>
<keyword evidence="2" id="KW-1185">Reference proteome</keyword>
<sequence length="31" mass="3558">MINRYLLPADLQPVYGRDLTGFMAFGRIESL</sequence>
<name>Q1QNY8_NITHX</name>
<dbReference type="KEGG" id="nha:Nham_1231"/>
<dbReference type="STRING" id="323097.Nham_1231"/>
<evidence type="ECO:0000313" key="1">
    <source>
        <dbReference type="EMBL" id="ABE62059.1"/>
    </source>
</evidence>
<gene>
    <name evidence="1" type="ordered locus">Nham_1231</name>
</gene>
<accession>Q1QNY8</accession>
<protein>
    <submittedName>
        <fullName evidence="1">Uncharacterized protein</fullName>
    </submittedName>
</protein>
<dbReference type="Proteomes" id="UP000001953">
    <property type="component" value="Chromosome"/>
</dbReference>